<accession>A0ABD3E0R7</accession>
<dbReference type="PANTHER" id="PTHR33739">
    <property type="entry name" value="OS07G0681500 PROTEIN"/>
    <property type="match status" value="1"/>
</dbReference>
<name>A0ABD3E0R7_9LAMI</name>
<organism evidence="1 2">
    <name type="scientific">Castilleja foliolosa</name>
    <dbReference type="NCBI Taxonomy" id="1961234"/>
    <lineage>
        <taxon>Eukaryota</taxon>
        <taxon>Viridiplantae</taxon>
        <taxon>Streptophyta</taxon>
        <taxon>Embryophyta</taxon>
        <taxon>Tracheophyta</taxon>
        <taxon>Spermatophyta</taxon>
        <taxon>Magnoliopsida</taxon>
        <taxon>eudicotyledons</taxon>
        <taxon>Gunneridae</taxon>
        <taxon>Pentapetalae</taxon>
        <taxon>asterids</taxon>
        <taxon>lamiids</taxon>
        <taxon>Lamiales</taxon>
        <taxon>Orobanchaceae</taxon>
        <taxon>Pedicularideae</taxon>
        <taxon>Castillejinae</taxon>
        <taxon>Castilleja</taxon>
    </lineage>
</organism>
<dbReference type="Proteomes" id="UP001632038">
    <property type="component" value="Unassembled WGS sequence"/>
</dbReference>
<comment type="caution">
    <text evidence="1">The sequence shown here is derived from an EMBL/GenBank/DDBJ whole genome shotgun (WGS) entry which is preliminary data.</text>
</comment>
<gene>
    <name evidence="1" type="ORF">CASFOL_008875</name>
</gene>
<evidence type="ECO:0008006" key="3">
    <source>
        <dbReference type="Google" id="ProtNLM"/>
    </source>
</evidence>
<keyword evidence="2" id="KW-1185">Reference proteome</keyword>
<dbReference type="InterPro" id="IPR039638">
    <property type="entry name" value="MED33A/B"/>
</dbReference>
<proteinExistence type="predicted"/>
<dbReference type="EMBL" id="JAVIJP010000009">
    <property type="protein sequence ID" value="KAL3647907.1"/>
    <property type="molecule type" value="Genomic_DNA"/>
</dbReference>
<reference evidence="2" key="1">
    <citation type="journal article" date="2024" name="IScience">
        <title>Strigolactones Initiate the Formation of Haustorium-like Structures in Castilleja.</title>
        <authorList>
            <person name="Buerger M."/>
            <person name="Peterson D."/>
            <person name="Chory J."/>
        </authorList>
    </citation>
    <scope>NUCLEOTIDE SEQUENCE [LARGE SCALE GENOMIC DNA]</scope>
</reference>
<evidence type="ECO:0000313" key="1">
    <source>
        <dbReference type="EMBL" id="KAL3647907.1"/>
    </source>
</evidence>
<dbReference type="PANTHER" id="PTHR33739:SF7">
    <property type="entry name" value="MEDIATOR OF RNA POLYMERASE II TRANSCRIPTION SUBUNIT 33B"/>
    <property type="match status" value="1"/>
</dbReference>
<sequence length="1291" mass="141814">MAAAEVVKQQQRLWDGVLELTLAAQERGVDPLIWATQLSSSLTTAGVSMPSVEVAELLVSHICWSNNIPIAWKFLEIALVLRIVPPLFALALLSTRVISNRRRYPVAYRLYMEFIKRYAFSLPSLINCPNYKKIMESIDDVLQFRQIFGVHSSEPGHLVVEFIFSVVWELLDASLDDEGLLEHTIEKKSRWPIKIQDMEIDCLNRFEEKKMERQAALCKINTLMAIELIAEFFQNKMTSRILYLARQNMSNHWDCFIQHLRLLATNSSSLRNSKNISPESLLQLTSDTGKVLSHACKMNVVKTTHIPSAGMCNGTVRSALWLPIDLYIEDIAGSFVKTTSVVETLTGLVKALQALNQTTWQDAFHGLWTAALRLVQRERNPIGSPVRSVDSCLCMLLSVVTLAVVNIVEDEEITESLVKLREDLVSSLQQLDDFEELLTPPPPVSSLANQAAAKAMMFLSGVSIDSGHLDNMSLNDMSINCSGNLRHLIVEACIARNVLDTSAYLWPGYLKGRCNHPRNISGQMPGWSSLLKGLPLTPPMISVLISTPATSLAELERMYEIAVTGTDDEKISAATILCGASLCRGWNIQEHTCLLITKLLSPAVPTNFTGSESHLLGYAPFLNALLIGLSPSDCVHIFSLLGLVPQLAAALMPICEVFGSCAPITSWTLNTGEVISTHTVFSNAFVLLLKLWRFDQPSLNYVMEDGALVGSHLNPDYLLWVHNSHPRKKTHRLPRFSYTSPTGPLFMDTFPNLKLWYRKYQECTSSILSSLVPGNTVHHIVEAILNMMFGKINRSGQPLTSTSSGSSSGGCSSALSGTDERLKIPAFDILEAVPFAIDAALSACAHGRISSRELTIGLKDLADFLPPSLVTIFSYYSAEVSRGLWKPAVMNGIDWPSPDGYLSMFEEKVKQMLAASGVNVNVPCIPVGASSTVTLPLPMAALLSLTITYKLNKVGERYITLVGPAFGNLGVRSPWPCIAVLNALWAQKANHWGNFFVIIAARAIFHHNSNAIVQLLRVCFSTAIGLNSSLASNGGGCGLGALFGYGLGSQSAVAPGTLYLRVHQAFKNFVSMTEEMVSILMHTVKDIIADSGLPQEGKEKLKKAKYGQVSLAAAMNQVRIAASLGASLVWLTGGLNSIQSLYKEILPSWFVCTHGSVTNNGQETGMLEGYALAYFTHFCGSFAWGVDLDSPAHKRRQKVFGKHLEFLASAFDRKISLGCNKATWRAYVTGYFSLVISCTPNWMFEVDVEVLKRVSKGLRKWNEEEMGLALLCISGISAMAAAAEMIIETEI</sequence>
<evidence type="ECO:0000313" key="2">
    <source>
        <dbReference type="Proteomes" id="UP001632038"/>
    </source>
</evidence>
<protein>
    <recommendedName>
        <fullName evidence="3">Mediator of RNA polymerase II transcription subunit 33A</fullName>
    </recommendedName>
</protein>